<dbReference type="EMBL" id="VXIT01000006">
    <property type="protein sequence ID" value="KAA6411809.1"/>
    <property type="molecule type" value="Genomic_DNA"/>
</dbReference>
<name>A0A5M8PQK2_9LECA</name>
<organism evidence="2 3">
    <name type="scientific">Lasallia pustulata</name>
    <dbReference type="NCBI Taxonomy" id="136370"/>
    <lineage>
        <taxon>Eukaryota</taxon>
        <taxon>Fungi</taxon>
        <taxon>Dikarya</taxon>
        <taxon>Ascomycota</taxon>
        <taxon>Pezizomycotina</taxon>
        <taxon>Lecanoromycetes</taxon>
        <taxon>OSLEUM clade</taxon>
        <taxon>Umbilicariomycetidae</taxon>
        <taxon>Umbilicariales</taxon>
        <taxon>Umbilicariaceae</taxon>
        <taxon>Lasallia</taxon>
    </lineage>
</organism>
<sequence>MVKQVATIRVRKRSPEIKFKLLLSFSDRMNIGIGVGNAVDQILWDLLDRTPSKAFLAIVDLPTLEEQEWERRRSTVNTVKGLEEKFKNETSSKRDRSTGALQSKLTSQGDAADMARASLCKASEFRVWVRTKQPYSYAILFVV</sequence>
<evidence type="ECO:0000256" key="1">
    <source>
        <dbReference type="SAM" id="MobiDB-lite"/>
    </source>
</evidence>
<protein>
    <submittedName>
        <fullName evidence="2">Uncharacterized protein</fullName>
    </submittedName>
</protein>
<dbReference type="AlphaFoldDB" id="A0A5M8PQK2"/>
<gene>
    <name evidence="2" type="ORF">FRX48_03959</name>
</gene>
<proteinExistence type="predicted"/>
<reference evidence="2 3" key="1">
    <citation type="submission" date="2019-09" db="EMBL/GenBank/DDBJ databases">
        <title>The hologenome of the rock-dwelling lichen Lasallia pustulata.</title>
        <authorList>
            <person name="Greshake Tzovaras B."/>
            <person name="Segers F."/>
            <person name="Bicker A."/>
            <person name="Dal Grande F."/>
            <person name="Otte J."/>
            <person name="Hankeln T."/>
            <person name="Schmitt I."/>
            <person name="Ebersberger I."/>
        </authorList>
    </citation>
    <scope>NUCLEOTIDE SEQUENCE [LARGE SCALE GENOMIC DNA]</scope>
    <source>
        <strain evidence="2">A1-1</strain>
    </source>
</reference>
<comment type="caution">
    <text evidence="2">The sequence shown here is derived from an EMBL/GenBank/DDBJ whole genome shotgun (WGS) entry which is preliminary data.</text>
</comment>
<dbReference type="Proteomes" id="UP000324767">
    <property type="component" value="Unassembled WGS sequence"/>
</dbReference>
<evidence type="ECO:0000313" key="3">
    <source>
        <dbReference type="Proteomes" id="UP000324767"/>
    </source>
</evidence>
<feature type="compositionally biased region" description="Basic and acidic residues" evidence="1">
    <location>
        <begin position="84"/>
        <end position="97"/>
    </location>
</feature>
<feature type="region of interest" description="Disordered" evidence="1">
    <location>
        <begin position="84"/>
        <end position="105"/>
    </location>
</feature>
<evidence type="ECO:0000313" key="2">
    <source>
        <dbReference type="EMBL" id="KAA6411809.1"/>
    </source>
</evidence>
<accession>A0A5M8PQK2</accession>